<protein>
    <recommendedName>
        <fullName evidence="3">YkgJ family cysteine cluster protein</fullName>
    </recommendedName>
</protein>
<comment type="caution">
    <text evidence="1">The sequence shown here is derived from an EMBL/GenBank/DDBJ whole genome shotgun (WGS) entry which is preliminary data.</text>
</comment>
<reference evidence="1 2" key="1">
    <citation type="submission" date="2021-03" db="EMBL/GenBank/DDBJ databases">
        <title>Actinomadura violae sp. nov., isolated from lichen in Thailand.</title>
        <authorList>
            <person name="Kanchanasin P."/>
            <person name="Saeng-In P."/>
            <person name="Phongsopitanun W."/>
            <person name="Yuki M."/>
            <person name="Kudo T."/>
            <person name="Ohkuma M."/>
            <person name="Tanasupawat S."/>
        </authorList>
    </citation>
    <scope>NUCLEOTIDE SEQUENCE [LARGE SCALE GENOMIC DNA]</scope>
    <source>
        <strain evidence="1 2">LCR2-06</strain>
    </source>
</reference>
<evidence type="ECO:0000313" key="2">
    <source>
        <dbReference type="Proteomes" id="UP000680206"/>
    </source>
</evidence>
<dbReference type="EMBL" id="JAGEPF010000018">
    <property type="protein sequence ID" value="MBO2461557.1"/>
    <property type="molecule type" value="Genomic_DNA"/>
</dbReference>
<sequence>MSRADDVDAELETLYAQVPGINCKGLCTDSCGPIEAGLRERARIARAGVRLPPHEDAVREAGSTIEDYECPALVDGACSVYDVRPMICRLWGASEMLVCPYGCRPEPGTKRLSHAQGMALLDAARKAGTIEQPIPLAEWERRFADPKVFRRFRAFVPQTEAVKPIPPKKRRRR</sequence>
<gene>
    <name evidence="1" type="ORF">J4709_28650</name>
</gene>
<evidence type="ECO:0000313" key="1">
    <source>
        <dbReference type="EMBL" id="MBO2461557.1"/>
    </source>
</evidence>
<dbReference type="RefSeq" id="WP_208244914.1">
    <property type="nucleotide sequence ID" value="NZ_JAGEPF010000018.1"/>
</dbReference>
<accession>A0ABS3RXS0</accession>
<evidence type="ECO:0008006" key="3">
    <source>
        <dbReference type="Google" id="ProtNLM"/>
    </source>
</evidence>
<proteinExistence type="predicted"/>
<organism evidence="1 2">
    <name type="scientific">Actinomadura violacea</name>
    <dbReference type="NCBI Taxonomy" id="2819934"/>
    <lineage>
        <taxon>Bacteria</taxon>
        <taxon>Bacillati</taxon>
        <taxon>Actinomycetota</taxon>
        <taxon>Actinomycetes</taxon>
        <taxon>Streptosporangiales</taxon>
        <taxon>Thermomonosporaceae</taxon>
        <taxon>Actinomadura</taxon>
    </lineage>
</organism>
<name>A0ABS3RXS0_9ACTN</name>
<keyword evidence="2" id="KW-1185">Reference proteome</keyword>
<dbReference type="Proteomes" id="UP000680206">
    <property type="component" value="Unassembled WGS sequence"/>
</dbReference>